<dbReference type="OrthoDB" id="10574366at2759"/>
<evidence type="ECO:0000313" key="3">
    <source>
        <dbReference type="Proteomes" id="UP000012960"/>
    </source>
</evidence>
<accession>A0A804KU69</accession>
<evidence type="ECO:0000313" key="1">
    <source>
        <dbReference type="EMBL" id="CAG1852967.1"/>
    </source>
</evidence>
<dbReference type="AlphaFoldDB" id="A0A804KU69"/>
<name>A0A804KU69_MUSAM</name>
<proteinExistence type="predicted"/>
<reference evidence="2" key="2">
    <citation type="submission" date="2021-05" db="UniProtKB">
        <authorList>
            <consortium name="EnsemblPlants"/>
        </authorList>
    </citation>
    <scope>IDENTIFICATION</scope>
    <source>
        <strain evidence="2">subsp. malaccensis</strain>
    </source>
</reference>
<evidence type="ECO:0000313" key="2">
    <source>
        <dbReference type="EnsemblPlants" id="Ma10_p08900.1"/>
    </source>
</evidence>
<organism evidence="2 3">
    <name type="scientific">Musa acuminata subsp. malaccensis</name>
    <name type="common">Wild banana</name>
    <name type="synonym">Musa malaccensis</name>
    <dbReference type="NCBI Taxonomy" id="214687"/>
    <lineage>
        <taxon>Eukaryota</taxon>
        <taxon>Viridiplantae</taxon>
        <taxon>Streptophyta</taxon>
        <taxon>Embryophyta</taxon>
        <taxon>Tracheophyta</taxon>
        <taxon>Spermatophyta</taxon>
        <taxon>Magnoliopsida</taxon>
        <taxon>Liliopsida</taxon>
        <taxon>Zingiberales</taxon>
        <taxon>Musaceae</taxon>
        <taxon>Musa</taxon>
    </lineage>
</organism>
<gene>
    <name evidence="1" type="ORF">GSMUA_311930.1</name>
</gene>
<dbReference type="EnsemblPlants" id="Ma10_t08900.1">
    <property type="protein sequence ID" value="Ma10_p08900.1"/>
    <property type="gene ID" value="Ma10_g08900"/>
</dbReference>
<protein>
    <submittedName>
        <fullName evidence="1">(wild Malaysian banana) hypothetical protein</fullName>
    </submittedName>
</protein>
<dbReference type="Proteomes" id="UP000012960">
    <property type="component" value="Unplaced"/>
</dbReference>
<reference evidence="1" key="1">
    <citation type="submission" date="2021-03" db="EMBL/GenBank/DDBJ databases">
        <authorList>
            <consortium name="Genoscope - CEA"/>
            <person name="William W."/>
        </authorList>
    </citation>
    <scope>NUCLEOTIDE SEQUENCE</scope>
    <source>
        <strain evidence="1">Doubled-haploid Pahang</strain>
    </source>
</reference>
<sequence>MLRGVEDVADAVKVTIGLKCAGSSKYTFFNIFSDIAPVPYSLLFEAKLDSRAKPSNSCLSSELLDDRFVLHCHHWTAYLCYLSSMNTMNLMLLFLRLCFPGNG</sequence>
<keyword evidence="3" id="KW-1185">Reference proteome</keyword>
<dbReference type="EMBL" id="HG996476">
    <property type="protein sequence ID" value="CAG1852967.1"/>
    <property type="molecule type" value="Genomic_DNA"/>
</dbReference>
<dbReference type="Gramene" id="Ma10_t08900.1">
    <property type="protein sequence ID" value="Ma10_p08900.1"/>
    <property type="gene ID" value="Ma10_g08900"/>
</dbReference>